<reference evidence="7 8" key="3">
    <citation type="journal article" date="2011" name="Nat. Chem. Biol.">
        <title>Reveromycin A biosynthesis uses RevG and RevJ for stereospecific spiroacetal formation.</title>
        <authorList>
            <person name="Takahashi S."/>
            <person name="Toyoda A."/>
            <person name="Sekiyama Y."/>
            <person name="Takagi H."/>
            <person name="Nogawa T."/>
            <person name="Uramoto M."/>
            <person name="Suzuki R."/>
            <person name="Koshino H."/>
            <person name="Kumano T."/>
            <person name="Panthee S."/>
            <person name="Dairi T."/>
            <person name="Ishikawa J."/>
            <person name="Ikeda H."/>
            <person name="Sakaki Y."/>
            <person name="Osada H."/>
        </authorList>
    </citation>
    <scope>NUCLEOTIDE SEQUENCE [LARGE SCALE GENOMIC DNA]</scope>
    <source>
        <strain evidence="7 8">SN-593</strain>
    </source>
</reference>
<name>A0A7U3UXF8_9ACTN</name>
<feature type="domain" description="Nitroreductase" evidence="6">
    <location>
        <begin position="53"/>
        <end position="206"/>
    </location>
</feature>
<dbReference type="CDD" id="cd02146">
    <property type="entry name" value="NfsA-like"/>
    <property type="match status" value="1"/>
</dbReference>
<keyword evidence="5" id="KW-0521">NADP</keyword>
<keyword evidence="3 5" id="KW-0288">FMN</keyword>
<dbReference type="GO" id="GO:0016491">
    <property type="term" value="F:oxidoreductase activity"/>
    <property type="evidence" value="ECO:0007669"/>
    <property type="project" value="UniProtKB-UniRule"/>
</dbReference>
<accession>A0A7U3UXF8</accession>
<evidence type="ECO:0000256" key="3">
    <source>
        <dbReference type="ARBA" id="ARBA00022643"/>
    </source>
</evidence>
<dbReference type="PANTHER" id="PTHR43425:SF2">
    <property type="entry name" value="OXYGEN-INSENSITIVE NADPH NITROREDUCTASE"/>
    <property type="match status" value="1"/>
</dbReference>
<dbReference type="Proteomes" id="UP000595703">
    <property type="component" value="Chromosome"/>
</dbReference>
<keyword evidence="2 5" id="KW-0285">Flavoprotein</keyword>
<evidence type="ECO:0000256" key="5">
    <source>
        <dbReference type="PIRNR" id="PIRNR005426"/>
    </source>
</evidence>
<keyword evidence="8" id="KW-1185">Reference proteome</keyword>
<proteinExistence type="inferred from homology"/>
<evidence type="ECO:0000313" key="7">
    <source>
        <dbReference type="EMBL" id="BBB02046.1"/>
    </source>
</evidence>
<dbReference type="InterPro" id="IPR000415">
    <property type="entry name" value="Nitroreductase-like"/>
</dbReference>
<evidence type="ECO:0000256" key="4">
    <source>
        <dbReference type="ARBA" id="ARBA00023002"/>
    </source>
</evidence>
<reference evidence="7 8" key="1">
    <citation type="journal article" date="2010" name="J. Bacteriol.">
        <title>Biochemical characterization of a novel indole prenyltransferase from Streptomyces sp. SN-593.</title>
        <authorList>
            <person name="Takahashi S."/>
            <person name="Takagi H."/>
            <person name="Toyoda A."/>
            <person name="Uramoto M."/>
            <person name="Nogawa T."/>
            <person name="Ueki M."/>
            <person name="Sakaki Y."/>
            <person name="Osada H."/>
        </authorList>
    </citation>
    <scope>NUCLEOTIDE SEQUENCE [LARGE SCALE GENOMIC DNA]</scope>
    <source>
        <strain evidence="7 8">SN-593</strain>
    </source>
</reference>
<dbReference type="RefSeq" id="WP_202237903.1">
    <property type="nucleotide sequence ID" value="NZ_AP018365.1"/>
</dbReference>
<organism evidence="7 8">
    <name type="scientific">Actinacidiphila reveromycinica</name>
    <dbReference type="NCBI Taxonomy" id="659352"/>
    <lineage>
        <taxon>Bacteria</taxon>
        <taxon>Bacillati</taxon>
        <taxon>Actinomycetota</taxon>
        <taxon>Actinomycetes</taxon>
        <taxon>Kitasatosporales</taxon>
        <taxon>Streptomycetaceae</taxon>
        <taxon>Actinacidiphila</taxon>
    </lineage>
</organism>
<sequence>MSAGPAPILLPEATPSAMIRTDAATTSAAGIRYGDPDVVLRATSPVIEHQLRHRSVREFLPTPVTEEELRAVVAAASSASTSSNLQAWSVIAVTDPERKRRLSHLAARQKFITQAPLFLVWVADLDRHHRLAERNGRPLDATVYLESTLLGVIDTALAAQNAVVALESLGLGSVFVGAVRNHPAQFAVELGLPPHSVAVFGLAVGHPDPAEDADVKPRLPQSAVLHRETYDAGRADTDLPAYDERLAAYNRAHGLTGAWTERILRRLAGAADLAGRDTLRDSLERRGLPSR</sequence>
<dbReference type="SUPFAM" id="SSF55469">
    <property type="entry name" value="FMN-dependent nitroreductase-like"/>
    <property type="match status" value="1"/>
</dbReference>
<reference evidence="7 8" key="2">
    <citation type="journal article" date="2011" name="J. Antibiot.">
        <title>Furaquinocins I and J: novel polyketide isoprenoid hybrid compounds from Streptomyces reveromyceticus SN-593.</title>
        <authorList>
            <person name="Panthee S."/>
            <person name="Takahashi S."/>
            <person name="Takagi H."/>
            <person name="Nogawa T."/>
            <person name="Oowada E."/>
            <person name="Uramoto M."/>
            <person name="Osada H."/>
        </authorList>
    </citation>
    <scope>NUCLEOTIDE SEQUENCE [LARGE SCALE GENOMIC DNA]</scope>
    <source>
        <strain evidence="7 8">SN-593</strain>
    </source>
</reference>
<evidence type="ECO:0000256" key="1">
    <source>
        <dbReference type="ARBA" id="ARBA00008366"/>
    </source>
</evidence>
<dbReference type="InterPro" id="IPR029479">
    <property type="entry name" value="Nitroreductase"/>
</dbReference>
<dbReference type="AlphaFoldDB" id="A0A7U3UXF8"/>
<dbReference type="PIRSF" id="PIRSF005426">
    <property type="entry name" value="Frp"/>
    <property type="match status" value="1"/>
</dbReference>
<comment type="similarity">
    <text evidence="1 5">Belongs to the flavin oxidoreductase frp family.</text>
</comment>
<dbReference type="EMBL" id="AP018365">
    <property type="protein sequence ID" value="BBB02046.1"/>
    <property type="molecule type" value="Genomic_DNA"/>
</dbReference>
<evidence type="ECO:0000256" key="2">
    <source>
        <dbReference type="ARBA" id="ARBA00022630"/>
    </source>
</evidence>
<keyword evidence="4 5" id="KW-0560">Oxidoreductase</keyword>
<dbReference type="PANTHER" id="PTHR43425">
    <property type="entry name" value="OXYGEN-INSENSITIVE NADPH NITROREDUCTASE"/>
    <property type="match status" value="1"/>
</dbReference>
<evidence type="ECO:0000313" key="8">
    <source>
        <dbReference type="Proteomes" id="UP000595703"/>
    </source>
</evidence>
<gene>
    <name evidence="7" type="ORF">RVR_9751</name>
</gene>
<dbReference type="Pfam" id="PF00881">
    <property type="entry name" value="Nitroreductase"/>
    <property type="match status" value="1"/>
</dbReference>
<evidence type="ECO:0000259" key="6">
    <source>
        <dbReference type="Pfam" id="PF00881"/>
    </source>
</evidence>
<dbReference type="Gene3D" id="3.40.109.10">
    <property type="entry name" value="NADH Oxidase"/>
    <property type="match status" value="1"/>
</dbReference>
<protein>
    <submittedName>
        <fullName evidence="7">Putative nitroreductase</fullName>
    </submittedName>
</protein>
<reference evidence="7 8" key="4">
    <citation type="journal article" date="2020" name="Sci. Rep.">
        <title>beta-carboline chemical signals induce reveromycin production through a LuxR family regulator in Streptomyces sp. SN-593.</title>
        <authorList>
            <person name="Panthee S."/>
            <person name="Kito N."/>
            <person name="Hayashi T."/>
            <person name="Shimizu T."/>
            <person name="Ishikawa J."/>
            <person name="Hamamoto H."/>
            <person name="Osada H."/>
            <person name="Takahashi S."/>
        </authorList>
    </citation>
    <scope>NUCLEOTIDE SEQUENCE [LARGE SCALE GENOMIC DNA]</scope>
    <source>
        <strain evidence="7 8">SN-593</strain>
    </source>
</reference>
<dbReference type="InterPro" id="IPR016446">
    <property type="entry name" value="Flavin_OxRdtase_Frp"/>
</dbReference>
<dbReference type="KEGG" id="arev:RVR_9751"/>